<dbReference type="InterPro" id="IPR047958">
    <property type="entry name" value="B-4DMT-like"/>
</dbReference>
<keyword evidence="1" id="KW-0472">Membrane</keyword>
<protein>
    <submittedName>
        <fullName evidence="2">B-4DMT family transporter</fullName>
    </submittedName>
</protein>
<organism evidence="2 3">
    <name type="scientific">Nocardia higoensis</name>
    <dbReference type="NCBI Taxonomy" id="228599"/>
    <lineage>
        <taxon>Bacteria</taxon>
        <taxon>Bacillati</taxon>
        <taxon>Actinomycetota</taxon>
        <taxon>Actinomycetes</taxon>
        <taxon>Mycobacteriales</taxon>
        <taxon>Nocardiaceae</taxon>
        <taxon>Nocardia</taxon>
    </lineage>
</organism>
<keyword evidence="1" id="KW-1133">Transmembrane helix</keyword>
<dbReference type="Proteomes" id="UP000707731">
    <property type="component" value="Unassembled WGS sequence"/>
</dbReference>
<comment type="caution">
    <text evidence="2">The sequence shown here is derived from an EMBL/GenBank/DDBJ whole genome shotgun (WGS) entry which is preliminary data.</text>
</comment>
<proteinExistence type="predicted"/>
<dbReference type="EMBL" id="JADLQN010000001">
    <property type="protein sequence ID" value="MBF6354375.1"/>
    <property type="molecule type" value="Genomic_DNA"/>
</dbReference>
<feature type="transmembrane region" description="Helical" evidence="1">
    <location>
        <begin position="79"/>
        <end position="101"/>
    </location>
</feature>
<keyword evidence="3" id="KW-1185">Reference proteome</keyword>
<dbReference type="NCBIfam" id="NF037996">
    <property type="entry name" value="B-4DMT"/>
    <property type="match status" value="1"/>
</dbReference>
<feature type="transmembrane region" description="Helical" evidence="1">
    <location>
        <begin position="37"/>
        <end position="58"/>
    </location>
</feature>
<gene>
    <name evidence="2" type="ORF">IU449_07445</name>
</gene>
<name>A0ABS0D7D0_9NOCA</name>
<accession>A0ABS0D7D0</accession>
<feature type="transmembrane region" description="Helical" evidence="1">
    <location>
        <begin position="121"/>
        <end position="141"/>
    </location>
</feature>
<evidence type="ECO:0000256" key="1">
    <source>
        <dbReference type="SAM" id="Phobius"/>
    </source>
</evidence>
<evidence type="ECO:0000313" key="2">
    <source>
        <dbReference type="EMBL" id="MBF6354375.1"/>
    </source>
</evidence>
<reference evidence="2 3" key="1">
    <citation type="submission" date="2020-10" db="EMBL/GenBank/DDBJ databases">
        <title>Identification of Nocardia species via Next-generation sequencing and recognition of intraspecies genetic diversity.</title>
        <authorList>
            <person name="Li P."/>
            <person name="Li P."/>
            <person name="Lu B."/>
        </authorList>
    </citation>
    <scope>NUCLEOTIDE SEQUENCE [LARGE SCALE GENOMIC DNA]</scope>
    <source>
        <strain evidence="2 3">BJ06-0143</strain>
    </source>
</reference>
<evidence type="ECO:0000313" key="3">
    <source>
        <dbReference type="Proteomes" id="UP000707731"/>
    </source>
</evidence>
<sequence length="160" mass="17034">MVLTMNAWIVRGLLLGALVVALRVALGFAMANWPTHGVWFRLLCLVVLLGAVVSWGALDGRRDRETHPDPERGSDLTIRWLQAAALGGIGGSLICWLLDFLPGFDLGDNGLLFEATACSAFFLLLIFVPGLVGVGVGRMLAGRKSDKREKTGAPPAPIAA</sequence>
<keyword evidence="1" id="KW-0812">Transmembrane</keyword>